<dbReference type="Proteomes" id="UP000192934">
    <property type="component" value="Chromosome I"/>
</dbReference>
<dbReference type="EMBL" id="LT840185">
    <property type="protein sequence ID" value="SMF62003.1"/>
    <property type="molecule type" value="Genomic_DNA"/>
</dbReference>
<dbReference type="AlphaFoldDB" id="A0A1X7G1W3"/>
<sequence>MSFHAPISIPGKLATNPFLGRKAERMGVRMHAGLRQRGAGAVDVRVIDLSTHGFRAECHLDLTVGSDIWLRLPGLEAWHATVAWQEEYIIGCAFERPLHAAVLSTLLRRT</sequence>
<evidence type="ECO:0000313" key="3">
    <source>
        <dbReference type="Proteomes" id="UP000192934"/>
    </source>
</evidence>
<dbReference type="RefSeq" id="WP_085217728.1">
    <property type="nucleotide sequence ID" value="NZ_LT840185.1"/>
</dbReference>
<protein>
    <submittedName>
        <fullName evidence="2">PilZ domain-containing protein</fullName>
    </submittedName>
</protein>
<dbReference type="Gene3D" id="2.40.10.220">
    <property type="entry name" value="predicted glycosyltransferase like domains"/>
    <property type="match status" value="1"/>
</dbReference>
<accession>A0A1X7G1W3</accession>
<dbReference type="SUPFAM" id="SSF141371">
    <property type="entry name" value="PilZ domain-like"/>
    <property type="match status" value="1"/>
</dbReference>
<dbReference type="Pfam" id="PF07238">
    <property type="entry name" value="PilZ"/>
    <property type="match status" value="1"/>
</dbReference>
<dbReference type="GO" id="GO:0035438">
    <property type="term" value="F:cyclic-di-GMP binding"/>
    <property type="evidence" value="ECO:0007669"/>
    <property type="project" value="InterPro"/>
</dbReference>
<organism evidence="2 3">
    <name type="scientific">Allosphingosinicella indica</name>
    <dbReference type="NCBI Taxonomy" id="941907"/>
    <lineage>
        <taxon>Bacteria</taxon>
        <taxon>Pseudomonadati</taxon>
        <taxon>Pseudomonadota</taxon>
        <taxon>Alphaproteobacteria</taxon>
        <taxon>Sphingomonadales</taxon>
        <taxon>Sphingomonadaceae</taxon>
        <taxon>Allosphingosinicella</taxon>
    </lineage>
</organism>
<dbReference type="STRING" id="941907.SAMN06295910_0936"/>
<proteinExistence type="predicted"/>
<dbReference type="InterPro" id="IPR009875">
    <property type="entry name" value="PilZ_domain"/>
</dbReference>
<reference evidence="3" key="1">
    <citation type="submission" date="2017-04" db="EMBL/GenBank/DDBJ databases">
        <authorList>
            <person name="Varghese N."/>
            <person name="Submissions S."/>
        </authorList>
    </citation>
    <scope>NUCLEOTIDE SEQUENCE [LARGE SCALE GENOMIC DNA]</scope>
    <source>
        <strain evidence="3">Dd16</strain>
    </source>
</reference>
<name>A0A1X7G1W3_9SPHN</name>
<feature type="domain" description="PilZ" evidence="1">
    <location>
        <begin position="21"/>
        <end position="107"/>
    </location>
</feature>
<gene>
    <name evidence="2" type="ORF">SAMN06295910_0936</name>
</gene>
<evidence type="ECO:0000259" key="1">
    <source>
        <dbReference type="Pfam" id="PF07238"/>
    </source>
</evidence>
<keyword evidence="3" id="KW-1185">Reference proteome</keyword>
<dbReference type="OrthoDB" id="9795572at2"/>
<evidence type="ECO:0000313" key="2">
    <source>
        <dbReference type="EMBL" id="SMF62003.1"/>
    </source>
</evidence>